<dbReference type="EC" id="1.-.-.-" evidence="5"/>
<dbReference type="InterPro" id="IPR000415">
    <property type="entry name" value="Nitroreductase-like"/>
</dbReference>
<dbReference type="RefSeq" id="WP_094473112.1">
    <property type="nucleotide sequence ID" value="NZ_NOXT01000094.1"/>
</dbReference>
<organism evidence="7 8">
    <name type="scientific">Sandarakinorhabdus cyanobacteriorum</name>
    <dbReference type="NCBI Taxonomy" id="1981098"/>
    <lineage>
        <taxon>Bacteria</taxon>
        <taxon>Pseudomonadati</taxon>
        <taxon>Pseudomonadota</taxon>
        <taxon>Alphaproteobacteria</taxon>
        <taxon>Sphingomonadales</taxon>
        <taxon>Sphingosinicellaceae</taxon>
        <taxon>Sandarakinorhabdus</taxon>
    </lineage>
</organism>
<gene>
    <name evidence="7" type="ORF">CHU93_05380</name>
</gene>
<dbReference type="GO" id="GO:0016491">
    <property type="term" value="F:oxidoreductase activity"/>
    <property type="evidence" value="ECO:0007669"/>
    <property type="project" value="UniProtKB-UniRule"/>
</dbReference>
<dbReference type="Pfam" id="PF00881">
    <property type="entry name" value="Nitroreductase"/>
    <property type="match status" value="1"/>
</dbReference>
<dbReference type="PANTHER" id="PTHR43543:SF1">
    <property type="entry name" value="MALONIC SEMIALDEHYDE REDUCTASE RUTE-RELATED"/>
    <property type="match status" value="1"/>
</dbReference>
<evidence type="ECO:0000256" key="1">
    <source>
        <dbReference type="ARBA" id="ARBA00022630"/>
    </source>
</evidence>
<keyword evidence="3 5" id="KW-0521">NADP</keyword>
<keyword evidence="1 5" id="KW-0285">Flavoprotein</keyword>
<accession>A0A255YPC3</accession>
<comment type="similarity">
    <text evidence="5">Belongs to the nitroreductase family. HadB/RutE subfamily.</text>
</comment>
<dbReference type="HAMAP" id="MF_01204">
    <property type="entry name" value="Oxidoreductase_RutE_HadB"/>
    <property type="match status" value="1"/>
</dbReference>
<dbReference type="EMBL" id="NOXT01000094">
    <property type="protein sequence ID" value="OYQ31092.1"/>
    <property type="molecule type" value="Genomic_DNA"/>
</dbReference>
<dbReference type="CDD" id="cd02148">
    <property type="entry name" value="RutE-like"/>
    <property type="match status" value="1"/>
</dbReference>
<protein>
    <recommendedName>
        <fullName evidence="5">Putative NADH dehydrogenase/NAD(P)H nitroreductase CHU93_05380</fullName>
        <ecNumber evidence="5">1.-.-.-</ecNumber>
    </recommendedName>
</protein>
<dbReference type="SUPFAM" id="SSF55469">
    <property type="entry name" value="FMN-dependent nitroreductase-like"/>
    <property type="match status" value="1"/>
</dbReference>
<sequence>MAGPALDAAALAILFTEARTHYTWDDTPVSEADLRQLYDLVKLGPTSANGSPARFIFCHSADAREKLAGLVSANNAAKVRAAPVTVIVGFDPKFYDRLPELFPHVDARPWFSWSAEFARETAFRNSSLQGGWLIMAARALGWDTGPMSGFDKAGVDAAFWGDTGTETNFICSIGKGTAEGLFPRLPRLSFEDAARIL</sequence>
<comment type="caution">
    <text evidence="7">The sequence shown here is derived from an EMBL/GenBank/DDBJ whole genome shotgun (WGS) entry which is preliminary data.</text>
</comment>
<dbReference type="AlphaFoldDB" id="A0A255YPC3"/>
<reference evidence="7 8" key="1">
    <citation type="submission" date="2017-07" db="EMBL/GenBank/DDBJ databases">
        <title>Sandarakinorhabdus cyanobacteriorum sp. nov., a novel bacterium isolated from cyanobacterial aggregates in a eutrophic lake.</title>
        <authorList>
            <person name="Cai H."/>
        </authorList>
    </citation>
    <scope>NUCLEOTIDE SEQUENCE [LARGE SCALE GENOMIC DNA]</scope>
    <source>
        <strain evidence="7 8">TH057</strain>
    </source>
</reference>
<keyword evidence="8" id="KW-1185">Reference proteome</keyword>
<keyword evidence="4 5" id="KW-0560">Oxidoreductase</keyword>
<evidence type="ECO:0000313" key="7">
    <source>
        <dbReference type="EMBL" id="OYQ31092.1"/>
    </source>
</evidence>
<dbReference type="NCBIfam" id="NF003768">
    <property type="entry name" value="PRK05365.1"/>
    <property type="match status" value="1"/>
</dbReference>
<name>A0A255YPC3_9SPHN</name>
<dbReference type="InterPro" id="IPR029479">
    <property type="entry name" value="Nitroreductase"/>
</dbReference>
<comment type="cofactor">
    <cofactor evidence="5">
        <name>FMN</name>
        <dbReference type="ChEBI" id="CHEBI:58210"/>
    </cofactor>
</comment>
<proteinExistence type="inferred from homology"/>
<dbReference type="InterPro" id="IPR023936">
    <property type="entry name" value="RutE-like"/>
</dbReference>
<evidence type="ECO:0000313" key="8">
    <source>
        <dbReference type="Proteomes" id="UP000216991"/>
    </source>
</evidence>
<dbReference type="Gene3D" id="3.40.109.10">
    <property type="entry name" value="NADH Oxidase"/>
    <property type="match status" value="1"/>
</dbReference>
<evidence type="ECO:0000256" key="2">
    <source>
        <dbReference type="ARBA" id="ARBA00022643"/>
    </source>
</evidence>
<evidence type="ECO:0000256" key="4">
    <source>
        <dbReference type="ARBA" id="ARBA00023002"/>
    </source>
</evidence>
<dbReference type="InterPro" id="IPR050461">
    <property type="entry name" value="Nitroreductase_HadB/RutE"/>
</dbReference>
<evidence type="ECO:0000256" key="3">
    <source>
        <dbReference type="ARBA" id="ARBA00022857"/>
    </source>
</evidence>
<keyword evidence="2 5" id="KW-0288">FMN</keyword>
<dbReference type="PANTHER" id="PTHR43543">
    <property type="entry name" value="MALONIC SEMIALDEHYDE REDUCTASE RUTE-RELATED"/>
    <property type="match status" value="1"/>
</dbReference>
<evidence type="ECO:0000256" key="5">
    <source>
        <dbReference type="HAMAP-Rule" id="MF_01204"/>
    </source>
</evidence>
<dbReference type="Proteomes" id="UP000216991">
    <property type="component" value="Unassembled WGS sequence"/>
</dbReference>
<evidence type="ECO:0000259" key="6">
    <source>
        <dbReference type="Pfam" id="PF00881"/>
    </source>
</evidence>
<dbReference type="OrthoDB" id="9784375at2"/>
<feature type="domain" description="Nitroreductase" evidence="6">
    <location>
        <begin position="19"/>
        <end position="174"/>
    </location>
</feature>
<keyword evidence="5" id="KW-0520">NAD</keyword>